<feature type="transmembrane region" description="Helical" evidence="8">
    <location>
        <begin position="44"/>
        <end position="65"/>
    </location>
</feature>
<feature type="transmembrane region" description="Helical" evidence="8">
    <location>
        <begin position="164"/>
        <end position="182"/>
    </location>
</feature>
<evidence type="ECO:0000256" key="5">
    <source>
        <dbReference type="ARBA" id="ARBA00022692"/>
    </source>
</evidence>
<evidence type="ECO:0000256" key="3">
    <source>
        <dbReference type="ARBA" id="ARBA00022475"/>
    </source>
</evidence>
<evidence type="ECO:0000256" key="8">
    <source>
        <dbReference type="SAM" id="Phobius"/>
    </source>
</evidence>
<keyword evidence="10" id="KW-1185">Reference proteome</keyword>
<feature type="transmembrane region" description="Helical" evidence="8">
    <location>
        <begin position="85"/>
        <end position="106"/>
    </location>
</feature>
<dbReference type="STRING" id="913774.A0A0C3H3K2"/>
<dbReference type="OrthoDB" id="10254418at2759"/>
<keyword evidence="6 8" id="KW-1133">Transmembrane helix</keyword>
<feature type="non-terminal residue" evidence="9">
    <location>
        <position position="330"/>
    </location>
</feature>
<dbReference type="HOGENOM" id="CLU_053006_0_0_1"/>
<keyword evidence="4" id="KW-0997">Cell inner membrane</keyword>
<protein>
    <submittedName>
        <fullName evidence="9">Uncharacterized protein</fullName>
    </submittedName>
</protein>
<keyword evidence="3" id="KW-1003">Cell membrane</keyword>
<dbReference type="GO" id="GO:0005886">
    <property type="term" value="C:plasma membrane"/>
    <property type="evidence" value="ECO:0007669"/>
    <property type="project" value="UniProtKB-SubCell"/>
</dbReference>
<sequence length="330" mass="33581">MSTTTLKSVASGAIFGAAVTAAGVYAPSVIIAQMKLQDFHMMKAFVAASASSAIAIFLINHLSLAQTKPRQPNTVGLFSSYDGNIIGGLLLGMGMTLTGACPGTVLPQVATGIKSGPLVLLGGLLGGVLYSKFGKGLQAKVQDKAALEKLTVHQKCGLGEAEAILVYEAFCAAIFGTVAYFAPGEGRALIPGAAGGVLIGASQAASLLLTGNTLGISGAYEQIGDLFWWSLDSLSTKAQGREVKNLRPSLRATGFALGTVLGSWVLSRNVDIPNPVEIRVATIRTLVGGTVLVFGSRLAGGCTSGHGISGMSQLSIASFISVAAMFAGGM</sequence>
<dbReference type="InParanoid" id="A0A0C3H3K2"/>
<gene>
    <name evidence="9" type="ORF">OIDMADRAFT_79671</name>
</gene>
<evidence type="ECO:0000256" key="1">
    <source>
        <dbReference type="ARBA" id="ARBA00004429"/>
    </source>
</evidence>
<evidence type="ECO:0000256" key="4">
    <source>
        <dbReference type="ARBA" id="ARBA00022519"/>
    </source>
</evidence>
<organism evidence="9 10">
    <name type="scientific">Oidiodendron maius (strain Zn)</name>
    <dbReference type="NCBI Taxonomy" id="913774"/>
    <lineage>
        <taxon>Eukaryota</taxon>
        <taxon>Fungi</taxon>
        <taxon>Dikarya</taxon>
        <taxon>Ascomycota</taxon>
        <taxon>Pezizomycotina</taxon>
        <taxon>Leotiomycetes</taxon>
        <taxon>Leotiomycetes incertae sedis</taxon>
        <taxon>Myxotrichaceae</taxon>
        <taxon>Oidiodendron</taxon>
    </lineage>
</organism>
<proteinExistence type="predicted"/>
<reference evidence="10" key="2">
    <citation type="submission" date="2015-01" db="EMBL/GenBank/DDBJ databases">
        <title>Evolutionary Origins and Diversification of the Mycorrhizal Mutualists.</title>
        <authorList>
            <consortium name="DOE Joint Genome Institute"/>
            <consortium name="Mycorrhizal Genomics Consortium"/>
            <person name="Kohler A."/>
            <person name="Kuo A."/>
            <person name="Nagy L.G."/>
            <person name="Floudas D."/>
            <person name="Copeland A."/>
            <person name="Barry K.W."/>
            <person name="Cichocki N."/>
            <person name="Veneault-Fourrey C."/>
            <person name="LaButti K."/>
            <person name="Lindquist E.A."/>
            <person name="Lipzen A."/>
            <person name="Lundell T."/>
            <person name="Morin E."/>
            <person name="Murat C."/>
            <person name="Riley R."/>
            <person name="Ohm R."/>
            <person name="Sun H."/>
            <person name="Tunlid A."/>
            <person name="Henrissat B."/>
            <person name="Grigoriev I.V."/>
            <person name="Hibbett D.S."/>
            <person name="Martin F."/>
        </authorList>
    </citation>
    <scope>NUCLEOTIDE SEQUENCE [LARGE SCALE GENOMIC DNA]</scope>
    <source>
        <strain evidence="10">Zn</strain>
    </source>
</reference>
<dbReference type="Proteomes" id="UP000054321">
    <property type="component" value="Unassembled WGS sequence"/>
</dbReference>
<dbReference type="Pfam" id="PF04143">
    <property type="entry name" value="Sulf_transp"/>
    <property type="match status" value="1"/>
</dbReference>
<accession>A0A0C3H3K2</accession>
<comment type="subcellular location">
    <subcellularLocation>
        <location evidence="1">Cell inner membrane</location>
        <topology evidence="1">Multi-pass membrane protein</topology>
    </subcellularLocation>
</comment>
<dbReference type="AlphaFoldDB" id="A0A0C3H3K2"/>
<dbReference type="PANTHER" id="PTHR30574:SF1">
    <property type="entry name" value="SULPHUR TRANSPORT DOMAIN-CONTAINING PROTEIN"/>
    <property type="match status" value="1"/>
</dbReference>
<name>A0A0C3H3K2_OIDMZ</name>
<feature type="transmembrane region" description="Helical" evidence="8">
    <location>
        <begin position="12"/>
        <end position="32"/>
    </location>
</feature>
<dbReference type="PANTHER" id="PTHR30574">
    <property type="entry name" value="INNER MEMBRANE PROTEIN YEDE"/>
    <property type="match status" value="1"/>
</dbReference>
<keyword evidence="5 8" id="KW-0812">Transmembrane</keyword>
<evidence type="ECO:0000313" key="9">
    <source>
        <dbReference type="EMBL" id="KIN02701.1"/>
    </source>
</evidence>
<dbReference type="InterPro" id="IPR007272">
    <property type="entry name" value="Sulf_transp_TsuA/YedE"/>
</dbReference>
<evidence type="ECO:0000256" key="2">
    <source>
        <dbReference type="ARBA" id="ARBA00022448"/>
    </source>
</evidence>
<evidence type="ECO:0000256" key="7">
    <source>
        <dbReference type="ARBA" id="ARBA00023136"/>
    </source>
</evidence>
<evidence type="ECO:0000313" key="10">
    <source>
        <dbReference type="Proteomes" id="UP000054321"/>
    </source>
</evidence>
<keyword evidence="7 8" id="KW-0472">Membrane</keyword>
<evidence type="ECO:0000256" key="6">
    <source>
        <dbReference type="ARBA" id="ARBA00022989"/>
    </source>
</evidence>
<dbReference type="EMBL" id="KN832874">
    <property type="protein sequence ID" value="KIN02701.1"/>
    <property type="molecule type" value="Genomic_DNA"/>
</dbReference>
<keyword evidence="2" id="KW-0813">Transport</keyword>
<reference evidence="9 10" key="1">
    <citation type="submission" date="2014-04" db="EMBL/GenBank/DDBJ databases">
        <authorList>
            <consortium name="DOE Joint Genome Institute"/>
            <person name="Kuo A."/>
            <person name="Martino E."/>
            <person name="Perotto S."/>
            <person name="Kohler A."/>
            <person name="Nagy L.G."/>
            <person name="Floudas D."/>
            <person name="Copeland A."/>
            <person name="Barry K.W."/>
            <person name="Cichocki N."/>
            <person name="Veneault-Fourrey C."/>
            <person name="LaButti K."/>
            <person name="Lindquist E.A."/>
            <person name="Lipzen A."/>
            <person name="Lundell T."/>
            <person name="Morin E."/>
            <person name="Murat C."/>
            <person name="Sun H."/>
            <person name="Tunlid A."/>
            <person name="Henrissat B."/>
            <person name="Grigoriev I.V."/>
            <person name="Hibbett D.S."/>
            <person name="Martin F."/>
            <person name="Nordberg H.P."/>
            <person name="Cantor M.N."/>
            <person name="Hua S.X."/>
        </authorList>
    </citation>
    <scope>NUCLEOTIDE SEQUENCE [LARGE SCALE GENOMIC DNA]</scope>
    <source>
        <strain evidence="9 10">Zn</strain>
    </source>
</reference>